<reference evidence="8 9" key="1">
    <citation type="submission" date="2016-08" db="EMBL/GenBank/DDBJ databases">
        <title>A Parts List for Fungal Cellulosomes Revealed by Comparative Genomics.</title>
        <authorList>
            <consortium name="DOE Joint Genome Institute"/>
            <person name="Haitjema C.H."/>
            <person name="Gilmore S.P."/>
            <person name="Henske J.K."/>
            <person name="Solomon K.V."/>
            <person name="De Groot R."/>
            <person name="Kuo A."/>
            <person name="Mondo S.J."/>
            <person name="Salamov A.A."/>
            <person name="Labutti K."/>
            <person name="Zhao Z."/>
            <person name="Chiniquy J."/>
            <person name="Barry K."/>
            <person name="Brewer H.M."/>
            <person name="Purvine S.O."/>
            <person name="Wright A.T."/>
            <person name="Boxma B."/>
            <person name="Van Alen T."/>
            <person name="Hackstein J.H."/>
            <person name="Baker S.E."/>
            <person name="Grigoriev I.V."/>
            <person name="O'Malley M.A."/>
        </authorList>
    </citation>
    <scope>NUCLEOTIDE SEQUENCE [LARGE SCALE GENOMIC DNA]</scope>
    <source>
        <strain evidence="8 9">S4</strain>
    </source>
</reference>
<keyword evidence="5 6" id="KW-0472">Membrane</keyword>
<dbReference type="GO" id="GO:0046839">
    <property type="term" value="P:phospholipid dephosphorylation"/>
    <property type="evidence" value="ECO:0007669"/>
    <property type="project" value="TreeGrafter"/>
</dbReference>
<feature type="transmembrane region" description="Helical" evidence="6">
    <location>
        <begin position="203"/>
        <end position="223"/>
    </location>
</feature>
<feature type="transmembrane region" description="Helical" evidence="6">
    <location>
        <begin position="17"/>
        <end position="36"/>
    </location>
</feature>
<keyword evidence="4 6" id="KW-1133">Transmembrane helix</keyword>
<keyword evidence="9" id="KW-1185">Reference proteome</keyword>
<organism evidence="8 9">
    <name type="scientific">Anaeromyces robustus</name>
    <dbReference type="NCBI Taxonomy" id="1754192"/>
    <lineage>
        <taxon>Eukaryota</taxon>
        <taxon>Fungi</taxon>
        <taxon>Fungi incertae sedis</taxon>
        <taxon>Chytridiomycota</taxon>
        <taxon>Chytridiomycota incertae sedis</taxon>
        <taxon>Neocallimastigomycetes</taxon>
        <taxon>Neocallimastigales</taxon>
        <taxon>Neocallimastigaceae</taxon>
        <taxon>Anaeromyces</taxon>
    </lineage>
</organism>
<dbReference type="InterPro" id="IPR036938">
    <property type="entry name" value="PAP2/HPO_sf"/>
</dbReference>
<dbReference type="Pfam" id="PF01569">
    <property type="entry name" value="PAP2"/>
    <property type="match status" value="1"/>
</dbReference>
<evidence type="ECO:0000256" key="2">
    <source>
        <dbReference type="ARBA" id="ARBA00008816"/>
    </source>
</evidence>
<feature type="transmembrane region" description="Helical" evidence="6">
    <location>
        <begin position="57"/>
        <end position="80"/>
    </location>
</feature>
<dbReference type="PANTHER" id="PTHR10165">
    <property type="entry name" value="LIPID PHOSPHATE PHOSPHATASE"/>
    <property type="match status" value="1"/>
</dbReference>
<dbReference type="GO" id="GO:0016020">
    <property type="term" value="C:membrane"/>
    <property type="evidence" value="ECO:0007669"/>
    <property type="project" value="UniProtKB-SubCell"/>
</dbReference>
<dbReference type="GO" id="GO:0006644">
    <property type="term" value="P:phospholipid metabolic process"/>
    <property type="evidence" value="ECO:0007669"/>
    <property type="project" value="InterPro"/>
</dbReference>
<name>A0A1Y1W4M4_9FUNG</name>
<evidence type="ECO:0000256" key="6">
    <source>
        <dbReference type="SAM" id="Phobius"/>
    </source>
</evidence>
<dbReference type="InterPro" id="IPR000326">
    <property type="entry name" value="PAP2/HPO"/>
</dbReference>
<feature type="domain" description="Phosphatidic acid phosphatase type 2/haloperoxidase" evidence="7">
    <location>
        <begin position="93"/>
        <end position="250"/>
    </location>
</feature>
<evidence type="ECO:0000313" key="8">
    <source>
        <dbReference type="EMBL" id="ORX68447.1"/>
    </source>
</evidence>
<evidence type="ECO:0000256" key="3">
    <source>
        <dbReference type="ARBA" id="ARBA00022692"/>
    </source>
</evidence>
<evidence type="ECO:0000259" key="7">
    <source>
        <dbReference type="SMART" id="SM00014"/>
    </source>
</evidence>
<dbReference type="EMBL" id="MCFG01000424">
    <property type="protein sequence ID" value="ORX68447.1"/>
    <property type="molecule type" value="Genomic_DNA"/>
</dbReference>
<dbReference type="InterPro" id="IPR043216">
    <property type="entry name" value="PAP-like"/>
</dbReference>
<dbReference type="GO" id="GO:0008195">
    <property type="term" value="F:phosphatidate phosphatase activity"/>
    <property type="evidence" value="ECO:0007669"/>
    <property type="project" value="TreeGrafter"/>
</dbReference>
<feature type="transmembrane region" description="Helical" evidence="6">
    <location>
        <begin position="235"/>
        <end position="254"/>
    </location>
</feature>
<dbReference type="Proteomes" id="UP000193944">
    <property type="component" value="Unassembled WGS sequence"/>
</dbReference>
<sequence length="314" mass="36321">MLLISFQRIQLSFLLDWFFVFLVTIGTGILSFVSPFERQFRIDDETISHPYVDDEMFSGLELALSGVVFPVLVISFYHLFNRDLKYAFHQAIMGICVSVTLCLFVTTLIKVSVGRFRPDFISRCQVNITKVEEIYKSYNISNQISFGPRNLYNTTICTNTNKFRLDEGRRSFPSGHTAFAFSSLTYTSLFLAGKLHLFDGNFILWKLIMVIIPNLLALFIGFTRLIDYRHHWQDVVVGGILGILFSSLSYFYYFPSLTSPEPHIPLQGRLRKYNVYQDHPGKTLPIFRDKNKNNEDYISLSLLSNEEEESKQSK</sequence>
<evidence type="ECO:0000256" key="5">
    <source>
        <dbReference type="ARBA" id="ARBA00023136"/>
    </source>
</evidence>
<comment type="similarity">
    <text evidence="2">Belongs to the PA-phosphatase related phosphoesterase family.</text>
</comment>
<keyword evidence="8" id="KW-0560">Oxidoreductase</keyword>
<dbReference type="PANTHER" id="PTHR10165:SF35">
    <property type="entry name" value="RE23632P"/>
    <property type="match status" value="1"/>
</dbReference>
<dbReference type="AlphaFoldDB" id="A0A1Y1W4M4"/>
<dbReference type="CDD" id="cd03390">
    <property type="entry name" value="PAP2_containing_1_like"/>
    <property type="match status" value="1"/>
</dbReference>
<protein>
    <submittedName>
        <fullName evidence="8">Acid phosphatase/Vanadium-dependent haloperoxidase</fullName>
    </submittedName>
</protein>
<dbReference type="SMART" id="SM00014">
    <property type="entry name" value="acidPPc"/>
    <property type="match status" value="1"/>
</dbReference>
<evidence type="ECO:0000313" key="9">
    <source>
        <dbReference type="Proteomes" id="UP000193944"/>
    </source>
</evidence>
<reference evidence="8 9" key="2">
    <citation type="submission" date="2016-08" db="EMBL/GenBank/DDBJ databases">
        <title>Pervasive Adenine N6-methylation of Active Genes in Fungi.</title>
        <authorList>
            <consortium name="DOE Joint Genome Institute"/>
            <person name="Mondo S.J."/>
            <person name="Dannebaum R.O."/>
            <person name="Kuo R.C."/>
            <person name="Labutti K."/>
            <person name="Haridas S."/>
            <person name="Kuo A."/>
            <person name="Salamov A."/>
            <person name="Ahrendt S.R."/>
            <person name="Lipzen A."/>
            <person name="Sullivan W."/>
            <person name="Andreopoulos W.B."/>
            <person name="Clum A."/>
            <person name="Lindquist E."/>
            <person name="Daum C."/>
            <person name="Ramamoorthy G.K."/>
            <person name="Gryganskyi A."/>
            <person name="Culley D."/>
            <person name="Magnuson J.K."/>
            <person name="James T.Y."/>
            <person name="O'Malley M.A."/>
            <person name="Stajich J.E."/>
            <person name="Spatafora J.W."/>
            <person name="Visel A."/>
            <person name="Grigoriev I.V."/>
        </authorList>
    </citation>
    <scope>NUCLEOTIDE SEQUENCE [LARGE SCALE GENOMIC DNA]</scope>
    <source>
        <strain evidence="8 9">S4</strain>
    </source>
</reference>
<dbReference type="STRING" id="1754192.A0A1Y1W4M4"/>
<evidence type="ECO:0000256" key="4">
    <source>
        <dbReference type="ARBA" id="ARBA00022989"/>
    </source>
</evidence>
<comment type="caution">
    <text evidence="8">The sequence shown here is derived from an EMBL/GenBank/DDBJ whole genome shotgun (WGS) entry which is preliminary data.</text>
</comment>
<evidence type="ECO:0000256" key="1">
    <source>
        <dbReference type="ARBA" id="ARBA00004141"/>
    </source>
</evidence>
<accession>A0A1Y1W4M4</accession>
<dbReference type="OrthoDB" id="10030083at2759"/>
<feature type="transmembrane region" description="Helical" evidence="6">
    <location>
        <begin position="86"/>
        <end position="109"/>
    </location>
</feature>
<comment type="subcellular location">
    <subcellularLocation>
        <location evidence="1">Membrane</location>
        <topology evidence="1">Multi-pass membrane protein</topology>
    </subcellularLocation>
</comment>
<dbReference type="SUPFAM" id="SSF48317">
    <property type="entry name" value="Acid phosphatase/Vanadium-dependent haloperoxidase"/>
    <property type="match status" value="1"/>
</dbReference>
<keyword evidence="3 6" id="KW-0812">Transmembrane</keyword>
<dbReference type="Gene3D" id="1.20.144.10">
    <property type="entry name" value="Phosphatidic acid phosphatase type 2/haloperoxidase"/>
    <property type="match status" value="1"/>
</dbReference>
<gene>
    <name evidence="8" type="ORF">BCR32DRAFT_297479</name>
</gene>
<keyword evidence="8" id="KW-0575">Peroxidase</keyword>
<dbReference type="GO" id="GO:0004601">
    <property type="term" value="F:peroxidase activity"/>
    <property type="evidence" value="ECO:0007669"/>
    <property type="project" value="UniProtKB-KW"/>
</dbReference>
<proteinExistence type="inferred from homology"/>